<dbReference type="EMBL" id="LAZR01001884">
    <property type="protein sequence ID" value="KKN37592.1"/>
    <property type="molecule type" value="Genomic_DNA"/>
</dbReference>
<gene>
    <name evidence="1" type="ORF">LCGC14_0761980</name>
</gene>
<protein>
    <recommendedName>
        <fullName evidence="2">Transcriptional regulator</fullName>
    </recommendedName>
</protein>
<dbReference type="AlphaFoldDB" id="A0A0F9QKS0"/>
<proteinExistence type="predicted"/>
<evidence type="ECO:0000313" key="1">
    <source>
        <dbReference type="EMBL" id="KKN37592.1"/>
    </source>
</evidence>
<name>A0A0F9QKS0_9ZZZZ</name>
<reference evidence="1" key="1">
    <citation type="journal article" date="2015" name="Nature">
        <title>Complex archaea that bridge the gap between prokaryotes and eukaryotes.</title>
        <authorList>
            <person name="Spang A."/>
            <person name="Saw J.H."/>
            <person name="Jorgensen S.L."/>
            <person name="Zaremba-Niedzwiedzka K."/>
            <person name="Martijn J."/>
            <person name="Lind A.E."/>
            <person name="van Eijk R."/>
            <person name="Schleper C."/>
            <person name="Guy L."/>
            <person name="Ettema T.J."/>
        </authorList>
    </citation>
    <scope>NUCLEOTIDE SEQUENCE</scope>
</reference>
<evidence type="ECO:0008006" key="2">
    <source>
        <dbReference type="Google" id="ProtNLM"/>
    </source>
</evidence>
<accession>A0A0F9QKS0</accession>
<sequence>MPEDIDELKKFENLSEMETKVIKILEEHKGKALDFIEMVEVYYKWDHQEVGSIKKFLKIFSGRLALSYVLDRLVVKNRIKKMISKGKVFYYLE</sequence>
<comment type="caution">
    <text evidence="1">The sequence shown here is derived from an EMBL/GenBank/DDBJ whole genome shotgun (WGS) entry which is preliminary data.</text>
</comment>
<organism evidence="1">
    <name type="scientific">marine sediment metagenome</name>
    <dbReference type="NCBI Taxonomy" id="412755"/>
    <lineage>
        <taxon>unclassified sequences</taxon>
        <taxon>metagenomes</taxon>
        <taxon>ecological metagenomes</taxon>
    </lineage>
</organism>